<gene>
    <name evidence="1" type="ORF">PISMIDRAFT_15387</name>
</gene>
<dbReference type="HOGENOM" id="CLU_117309_0_0_1"/>
<dbReference type="EMBL" id="KN833839">
    <property type="protein sequence ID" value="KIK17038.1"/>
    <property type="molecule type" value="Genomic_DNA"/>
</dbReference>
<dbReference type="OrthoDB" id="2707781at2759"/>
<evidence type="ECO:0000313" key="2">
    <source>
        <dbReference type="Proteomes" id="UP000054018"/>
    </source>
</evidence>
<protein>
    <submittedName>
        <fullName evidence="1">Uncharacterized protein</fullName>
    </submittedName>
</protein>
<dbReference type="Proteomes" id="UP000054018">
    <property type="component" value="Unassembled WGS sequence"/>
</dbReference>
<keyword evidence="2" id="KW-1185">Reference proteome</keyword>
<dbReference type="AlphaFoldDB" id="A0A0C9ZAX8"/>
<reference evidence="2" key="2">
    <citation type="submission" date="2015-01" db="EMBL/GenBank/DDBJ databases">
        <title>Evolutionary Origins and Diversification of the Mycorrhizal Mutualists.</title>
        <authorList>
            <consortium name="DOE Joint Genome Institute"/>
            <consortium name="Mycorrhizal Genomics Consortium"/>
            <person name="Kohler A."/>
            <person name="Kuo A."/>
            <person name="Nagy L.G."/>
            <person name="Floudas D."/>
            <person name="Copeland A."/>
            <person name="Barry K.W."/>
            <person name="Cichocki N."/>
            <person name="Veneault-Fourrey C."/>
            <person name="LaButti K."/>
            <person name="Lindquist E.A."/>
            <person name="Lipzen A."/>
            <person name="Lundell T."/>
            <person name="Morin E."/>
            <person name="Murat C."/>
            <person name="Riley R."/>
            <person name="Ohm R."/>
            <person name="Sun H."/>
            <person name="Tunlid A."/>
            <person name="Henrissat B."/>
            <person name="Grigoriev I.V."/>
            <person name="Hibbett D.S."/>
            <person name="Martin F."/>
        </authorList>
    </citation>
    <scope>NUCLEOTIDE SEQUENCE [LARGE SCALE GENOMIC DNA]</scope>
    <source>
        <strain evidence="2">441</strain>
    </source>
</reference>
<organism evidence="1 2">
    <name type="scientific">Pisolithus microcarpus 441</name>
    <dbReference type="NCBI Taxonomy" id="765257"/>
    <lineage>
        <taxon>Eukaryota</taxon>
        <taxon>Fungi</taxon>
        <taxon>Dikarya</taxon>
        <taxon>Basidiomycota</taxon>
        <taxon>Agaricomycotina</taxon>
        <taxon>Agaricomycetes</taxon>
        <taxon>Agaricomycetidae</taxon>
        <taxon>Boletales</taxon>
        <taxon>Sclerodermatineae</taxon>
        <taxon>Pisolithaceae</taxon>
        <taxon>Pisolithus</taxon>
    </lineage>
</organism>
<reference evidence="1 2" key="1">
    <citation type="submission" date="2014-04" db="EMBL/GenBank/DDBJ databases">
        <authorList>
            <consortium name="DOE Joint Genome Institute"/>
            <person name="Kuo A."/>
            <person name="Kohler A."/>
            <person name="Costa M.D."/>
            <person name="Nagy L.G."/>
            <person name="Floudas D."/>
            <person name="Copeland A."/>
            <person name="Barry K.W."/>
            <person name="Cichocki N."/>
            <person name="Veneault-Fourrey C."/>
            <person name="LaButti K."/>
            <person name="Lindquist E.A."/>
            <person name="Lipzen A."/>
            <person name="Lundell T."/>
            <person name="Morin E."/>
            <person name="Murat C."/>
            <person name="Sun H."/>
            <person name="Tunlid A."/>
            <person name="Henrissat B."/>
            <person name="Grigoriev I.V."/>
            <person name="Hibbett D.S."/>
            <person name="Martin F."/>
            <person name="Nordberg H.P."/>
            <person name="Cantor M.N."/>
            <person name="Hua S.X."/>
        </authorList>
    </citation>
    <scope>NUCLEOTIDE SEQUENCE [LARGE SCALE GENOMIC DNA]</scope>
    <source>
        <strain evidence="1 2">441</strain>
    </source>
</reference>
<accession>A0A0C9ZAX8</accession>
<evidence type="ECO:0000313" key="1">
    <source>
        <dbReference type="EMBL" id="KIK17038.1"/>
    </source>
</evidence>
<name>A0A0C9ZAX8_9AGAM</name>
<proteinExistence type="predicted"/>
<sequence length="192" mass="21740">MVEDVVLVDVDGLTSDWDTYTFSLDILSPGTKHPDLYKCDCPRVREPYAQSVQLENVMLEYVKAIKSEESTEVSIAVSEGVDEAHIKPEPRDNHVDVFIKLEDRADAHVELDSKDNSTNMLPSHKISLFPCCVLTRSTGNPAAEEGMPSQPWKYYVHSFDPRILPDEIASRNKAISACKERLERGEKRHRVL</sequence>